<name>A0AAV3RHA7_LITER</name>
<gene>
    <name evidence="2" type="ORF">LIER_28439</name>
</gene>
<dbReference type="PANTHER" id="PTHR33240:SF15">
    <property type="entry name" value="GAG-PRO-LIKE PROTEIN"/>
    <property type="match status" value="1"/>
</dbReference>
<comment type="caution">
    <text evidence="2">The sequence shown here is derived from an EMBL/GenBank/DDBJ whole genome shotgun (WGS) entry which is preliminary data.</text>
</comment>
<protein>
    <recommendedName>
        <fullName evidence="4">G-patch domain-containing protein</fullName>
    </recommendedName>
</protein>
<feature type="compositionally biased region" description="Basic and acidic residues" evidence="1">
    <location>
        <begin position="214"/>
        <end position="230"/>
    </location>
</feature>
<dbReference type="CDD" id="cd00303">
    <property type="entry name" value="retropepsin_like"/>
    <property type="match status" value="1"/>
</dbReference>
<organism evidence="2 3">
    <name type="scientific">Lithospermum erythrorhizon</name>
    <name type="common">Purple gromwell</name>
    <name type="synonym">Lithospermum officinale var. erythrorhizon</name>
    <dbReference type="NCBI Taxonomy" id="34254"/>
    <lineage>
        <taxon>Eukaryota</taxon>
        <taxon>Viridiplantae</taxon>
        <taxon>Streptophyta</taxon>
        <taxon>Embryophyta</taxon>
        <taxon>Tracheophyta</taxon>
        <taxon>Spermatophyta</taxon>
        <taxon>Magnoliopsida</taxon>
        <taxon>eudicotyledons</taxon>
        <taxon>Gunneridae</taxon>
        <taxon>Pentapetalae</taxon>
        <taxon>asterids</taxon>
        <taxon>lamiids</taxon>
        <taxon>Boraginales</taxon>
        <taxon>Boraginaceae</taxon>
        <taxon>Boraginoideae</taxon>
        <taxon>Lithospermeae</taxon>
        <taxon>Lithospermum</taxon>
    </lineage>
</organism>
<sequence>MCNEMVVARVLIDNGSAINVCPLVTIMKLGIDESTIRPSDITIRAFDGSKKQSLGDIDLPVEIGPYTFDVEFQVLDIPETYNFLPGRPWVHSAGAVPSSLHQKIKYIVRDHLVTVHAEEDLTVLRSPAIPYIDVENNDIVPNAWKAFELVQANSVAEGSVPARPKISANSMMVAKVMLNSGYKLDSGLGHNLQVRLEPIQVNDEKAHGLGFKPTKKDKQQVAAQKRENKLPKIRRNSAEASGHDIRSVIECRPKLLMWAKSLPLMQNSIWVHPDK</sequence>
<evidence type="ECO:0008006" key="4">
    <source>
        <dbReference type="Google" id="ProtNLM"/>
    </source>
</evidence>
<dbReference type="EMBL" id="BAABME010009464">
    <property type="protein sequence ID" value="GAA0175215.1"/>
    <property type="molecule type" value="Genomic_DNA"/>
</dbReference>
<accession>A0AAV3RHA7</accession>
<proteinExistence type="predicted"/>
<feature type="region of interest" description="Disordered" evidence="1">
    <location>
        <begin position="207"/>
        <end position="238"/>
    </location>
</feature>
<evidence type="ECO:0000313" key="2">
    <source>
        <dbReference type="EMBL" id="GAA0175215.1"/>
    </source>
</evidence>
<dbReference type="InterPro" id="IPR021109">
    <property type="entry name" value="Peptidase_aspartic_dom_sf"/>
</dbReference>
<dbReference type="PANTHER" id="PTHR33240">
    <property type="entry name" value="OS08G0508500 PROTEIN"/>
    <property type="match status" value="1"/>
</dbReference>
<evidence type="ECO:0000313" key="3">
    <source>
        <dbReference type="Proteomes" id="UP001454036"/>
    </source>
</evidence>
<dbReference type="Proteomes" id="UP001454036">
    <property type="component" value="Unassembled WGS sequence"/>
</dbReference>
<keyword evidence="3" id="KW-1185">Reference proteome</keyword>
<dbReference type="AlphaFoldDB" id="A0AAV3RHA7"/>
<dbReference type="Gene3D" id="2.40.70.10">
    <property type="entry name" value="Acid Proteases"/>
    <property type="match status" value="1"/>
</dbReference>
<reference evidence="2 3" key="1">
    <citation type="submission" date="2024-01" db="EMBL/GenBank/DDBJ databases">
        <title>The complete chloroplast genome sequence of Lithospermum erythrorhizon: insights into the phylogenetic relationship among Boraginaceae species and the maternal lineages of purple gromwells.</title>
        <authorList>
            <person name="Okada T."/>
            <person name="Watanabe K."/>
        </authorList>
    </citation>
    <scope>NUCLEOTIDE SEQUENCE [LARGE SCALE GENOMIC DNA]</scope>
</reference>
<evidence type="ECO:0000256" key="1">
    <source>
        <dbReference type="SAM" id="MobiDB-lite"/>
    </source>
</evidence>